<proteinExistence type="predicted"/>
<accession>A0A699QJ79</accession>
<reference evidence="1" key="1">
    <citation type="journal article" date="2019" name="Sci. Rep.">
        <title>Draft genome of Tanacetum cinerariifolium, the natural source of mosquito coil.</title>
        <authorList>
            <person name="Yamashiro T."/>
            <person name="Shiraishi A."/>
            <person name="Satake H."/>
            <person name="Nakayama K."/>
        </authorList>
    </citation>
    <scope>NUCLEOTIDE SEQUENCE</scope>
</reference>
<feature type="non-terminal residue" evidence="1">
    <location>
        <position position="1"/>
    </location>
</feature>
<protein>
    <submittedName>
        <fullName evidence="1">Mitochondrial fission 1 protein A</fullName>
    </submittedName>
</protein>
<comment type="caution">
    <text evidence="1">The sequence shown here is derived from an EMBL/GenBank/DDBJ whole genome shotgun (WGS) entry which is preliminary data.</text>
</comment>
<evidence type="ECO:0000313" key="1">
    <source>
        <dbReference type="EMBL" id="GFC70804.1"/>
    </source>
</evidence>
<name>A0A699QJ79_TANCI</name>
<organism evidence="1">
    <name type="scientific">Tanacetum cinerariifolium</name>
    <name type="common">Dalmatian daisy</name>
    <name type="synonym">Chrysanthemum cinerariifolium</name>
    <dbReference type="NCBI Taxonomy" id="118510"/>
    <lineage>
        <taxon>Eukaryota</taxon>
        <taxon>Viridiplantae</taxon>
        <taxon>Streptophyta</taxon>
        <taxon>Embryophyta</taxon>
        <taxon>Tracheophyta</taxon>
        <taxon>Spermatophyta</taxon>
        <taxon>Magnoliopsida</taxon>
        <taxon>eudicotyledons</taxon>
        <taxon>Gunneridae</taxon>
        <taxon>Pentapetalae</taxon>
        <taxon>asterids</taxon>
        <taxon>campanulids</taxon>
        <taxon>Asterales</taxon>
        <taxon>Asteraceae</taxon>
        <taxon>Asteroideae</taxon>
        <taxon>Anthemideae</taxon>
        <taxon>Anthemidinae</taxon>
        <taxon>Tanacetum</taxon>
    </lineage>
</organism>
<gene>
    <name evidence="1" type="ORF">Tci_842774</name>
</gene>
<dbReference type="AlphaFoldDB" id="A0A699QJ79"/>
<dbReference type="EMBL" id="BKCJ011030615">
    <property type="protein sequence ID" value="GFC70804.1"/>
    <property type="molecule type" value="Genomic_DNA"/>
</dbReference>
<sequence>KKSSKFIDTPLTSVEFVTSILAATPCSSHPTWGIEDVPSWTYPISSSNKESTQRTIDKGFIKQGYDYLPWTDPETVLVSTIFQFKFFLFRKKVKNLLMNIGLIVSC</sequence>